<feature type="transmembrane region" description="Helical" evidence="2">
    <location>
        <begin position="363"/>
        <end position="381"/>
    </location>
</feature>
<feature type="transmembrane region" description="Helical" evidence="2">
    <location>
        <begin position="431"/>
        <end position="456"/>
    </location>
</feature>
<dbReference type="PATRIC" id="fig|1806891.3.peg.673"/>
<dbReference type="OrthoDB" id="17031at2"/>
<dbReference type="KEGG" id="csaz:Cs308_0681"/>
<protein>
    <submittedName>
        <fullName evidence="3">Uncharacterized protein</fullName>
    </submittedName>
</protein>
<keyword evidence="2" id="KW-0472">Membrane</keyword>
<evidence type="ECO:0000313" key="3">
    <source>
        <dbReference type="EMBL" id="ANH78851.1"/>
    </source>
</evidence>
<keyword evidence="2" id="KW-1133">Transmembrane helix</keyword>
<keyword evidence="4" id="KW-1185">Reference proteome</keyword>
<reference evidence="3 4" key="1">
    <citation type="submission" date="2016-03" db="EMBL/GenBank/DDBJ databases">
        <title>Culture-independent genomics supports pathogen discovery for uncultivable bacteria within the genus Chlamydia.</title>
        <authorList>
            <person name="Taylor-Brown A."/>
            <person name="Bachmann N.L."/>
            <person name="Borel N."/>
            <person name="Polkinghorne A."/>
        </authorList>
    </citation>
    <scope>NUCLEOTIDE SEQUENCE [LARGE SCALE GENOMIC DNA]</scope>
    <source>
        <strain evidence="3 4">2742-308</strain>
    </source>
</reference>
<dbReference type="InterPro" id="IPR007787">
    <property type="entry name" value="DUF687"/>
</dbReference>
<evidence type="ECO:0000256" key="2">
    <source>
        <dbReference type="SAM" id="Phobius"/>
    </source>
</evidence>
<feature type="transmembrane region" description="Helical" evidence="2">
    <location>
        <begin position="563"/>
        <end position="580"/>
    </location>
</feature>
<feature type="transmembrane region" description="Helical" evidence="2">
    <location>
        <begin position="500"/>
        <end position="520"/>
    </location>
</feature>
<accession>A0A1A9HWN7</accession>
<dbReference type="Pfam" id="PF05095">
    <property type="entry name" value="DUF687"/>
    <property type="match status" value="1"/>
</dbReference>
<proteinExistence type="predicted"/>
<gene>
    <name evidence="3" type="ORF">Cs308_0681</name>
</gene>
<evidence type="ECO:0000256" key="1">
    <source>
        <dbReference type="SAM" id="MobiDB-lite"/>
    </source>
</evidence>
<keyword evidence="2" id="KW-0812">Transmembrane</keyword>
<evidence type="ECO:0000313" key="4">
    <source>
        <dbReference type="Proteomes" id="UP000078162"/>
    </source>
</evidence>
<dbReference type="RefSeq" id="WP_066482523.1">
    <property type="nucleotide sequence ID" value="NZ_CP014639.1"/>
</dbReference>
<organism evidence="3 4">
    <name type="scientific">Candidatus Chlamydia sanziniae</name>
    <dbReference type="NCBI Taxonomy" id="1806891"/>
    <lineage>
        <taxon>Bacteria</taxon>
        <taxon>Pseudomonadati</taxon>
        <taxon>Chlamydiota</taxon>
        <taxon>Chlamydiia</taxon>
        <taxon>Chlamydiales</taxon>
        <taxon>Chlamydiaceae</taxon>
        <taxon>Chlamydia/Chlamydophila group</taxon>
        <taxon>Chlamydia</taxon>
    </lineage>
</organism>
<name>A0A1A9HWN7_9CHLA</name>
<dbReference type="Proteomes" id="UP000078162">
    <property type="component" value="Chromosome"/>
</dbReference>
<feature type="region of interest" description="Disordered" evidence="1">
    <location>
        <begin position="23"/>
        <end position="49"/>
    </location>
</feature>
<dbReference type="AlphaFoldDB" id="A0A1A9HWN7"/>
<dbReference type="EMBL" id="CP014639">
    <property type="protein sequence ID" value="ANH78851.1"/>
    <property type="molecule type" value="Genomic_DNA"/>
</dbReference>
<sequence>MSVPSSTYSGSSTGGDLIEMAILTAPPPPRSSTSDSDISDSSISTEGTQGTLCTTQNIITLVEEGSHHQPLTVPEVYEAICVADPSQQDPMDYHVGITYINGSMQTCFEATNEAMHISTTRGGDPVRLLYNNGDGLGFWCFGTRCRTTPPLEHPLCQSLLEVWNQFFEHPQNAGREHLVFFYGNGGIYVRVALEVSPHSSHICVVGISPSITIPVPHRAHHYRVTGDWTNIQETRTTTLPYSDGSEGLYSPSLRCPSFAWALRYGERVLGSSGRSEGEESQPQLDERRVALIVNPRSPVMDQLTSWLGTIDMGIETIAEFNPRPQTCNEVMLTMLFSLTKVSSVVQECLLTFLAEGFDLTMCYVVITGYTALTIRYFFLLFTNHPNCRRLLRLPRLFALGAYPLTIVTPLFDHMNLIRRLLGIWTVTPSSLYSTMFIIGAVINGSVVHVECVRNFYPCLRGRIQRFFYRFLSEEGTLRSGLVRIDQTNTRESAINLFDTLYGGIFLPALIIIFNQVVIQIPQSIIHLNNSTNSSIYPEGNLTRTSSNIQGSQALFFGQTLNSMLYLIVFCINVMFLIRLVRQYYRYHRR</sequence>
<feature type="transmembrane region" description="Helical" evidence="2">
    <location>
        <begin position="393"/>
        <end position="411"/>
    </location>
</feature>
<feature type="compositionally biased region" description="Low complexity" evidence="1">
    <location>
        <begin position="31"/>
        <end position="45"/>
    </location>
</feature>